<dbReference type="CDD" id="cd05334">
    <property type="entry name" value="DHPR_SDR_c_like"/>
    <property type="match status" value="1"/>
</dbReference>
<evidence type="ECO:0000313" key="6">
    <source>
        <dbReference type="Proteomes" id="UP000801492"/>
    </source>
</evidence>
<dbReference type="PANTHER" id="PTHR15104:SF0">
    <property type="entry name" value="DIHYDROPTERIDINE REDUCTASE"/>
    <property type="match status" value="1"/>
</dbReference>
<dbReference type="Gene3D" id="3.40.50.720">
    <property type="entry name" value="NAD(P)-binding Rossmann-like Domain"/>
    <property type="match status" value="1"/>
</dbReference>
<dbReference type="EMBL" id="VTPC01083786">
    <property type="protein sequence ID" value="KAF2887385.1"/>
    <property type="molecule type" value="Genomic_DNA"/>
</dbReference>
<evidence type="ECO:0000313" key="5">
    <source>
        <dbReference type="EMBL" id="KAF2887385.1"/>
    </source>
</evidence>
<dbReference type="SUPFAM" id="SSF51735">
    <property type="entry name" value="NAD(P)-binding Rossmann-fold domains"/>
    <property type="match status" value="1"/>
</dbReference>
<accession>A0A8K0G0J2</accession>
<evidence type="ECO:0008006" key="7">
    <source>
        <dbReference type="Google" id="ProtNLM"/>
    </source>
</evidence>
<dbReference type="OrthoDB" id="1204at2759"/>
<evidence type="ECO:0000256" key="2">
    <source>
        <dbReference type="ARBA" id="ARBA00011738"/>
    </source>
</evidence>
<evidence type="ECO:0000256" key="3">
    <source>
        <dbReference type="ARBA" id="ARBA00022857"/>
    </source>
</evidence>
<keyword evidence="3" id="KW-0521">NADP</keyword>
<dbReference type="GO" id="GO:0005737">
    <property type="term" value="C:cytoplasm"/>
    <property type="evidence" value="ECO:0007669"/>
    <property type="project" value="TreeGrafter"/>
</dbReference>
<comment type="similarity">
    <text evidence="1">Belongs to the short-chain dehydrogenases/reductases (SDR) family.</text>
</comment>
<comment type="subunit">
    <text evidence="2">Homodimer.</text>
</comment>
<dbReference type="GO" id="GO:0006559">
    <property type="term" value="P:L-phenylalanine catabolic process"/>
    <property type="evidence" value="ECO:0007669"/>
    <property type="project" value="TreeGrafter"/>
</dbReference>
<keyword evidence="4" id="KW-0560">Oxidoreductase</keyword>
<evidence type="ECO:0000256" key="1">
    <source>
        <dbReference type="ARBA" id="ARBA00006484"/>
    </source>
</evidence>
<organism evidence="5 6">
    <name type="scientific">Ignelater luminosus</name>
    <name type="common">Cucubano</name>
    <name type="synonym">Pyrophorus luminosus</name>
    <dbReference type="NCBI Taxonomy" id="2038154"/>
    <lineage>
        <taxon>Eukaryota</taxon>
        <taxon>Metazoa</taxon>
        <taxon>Ecdysozoa</taxon>
        <taxon>Arthropoda</taxon>
        <taxon>Hexapoda</taxon>
        <taxon>Insecta</taxon>
        <taxon>Pterygota</taxon>
        <taxon>Neoptera</taxon>
        <taxon>Endopterygota</taxon>
        <taxon>Coleoptera</taxon>
        <taxon>Polyphaga</taxon>
        <taxon>Elateriformia</taxon>
        <taxon>Elateroidea</taxon>
        <taxon>Elateridae</taxon>
        <taxon>Agrypninae</taxon>
        <taxon>Pyrophorini</taxon>
        <taxon>Ignelater</taxon>
    </lineage>
</organism>
<dbReference type="GO" id="GO:0070402">
    <property type="term" value="F:NADPH binding"/>
    <property type="evidence" value="ECO:0007669"/>
    <property type="project" value="TreeGrafter"/>
</dbReference>
<dbReference type="GO" id="GO:0006729">
    <property type="term" value="P:tetrahydrobiopterin biosynthetic process"/>
    <property type="evidence" value="ECO:0007669"/>
    <property type="project" value="TreeGrafter"/>
</dbReference>
<dbReference type="AlphaFoldDB" id="A0A8K0G0J2"/>
<name>A0A8K0G0J2_IGNLU</name>
<dbReference type="GO" id="GO:0070404">
    <property type="term" value="F:NADH binding"/>
    <property type="evidence" value="ECO:0007669"/>
    <property type="project" value="TreeGrafter"/>
</dbReference>
<sequence>MSERNNRVIIYGGNGALGSKCVFHFKMCKWWVGSVDLQENPEADFNILVTYTDSLPNQEEQVLNELNAKLKNEKVDAIICVAGGWTAGNIKKDFAKNTELMWCQNVCSSIIAASITSRYLKEGGLLTLTGASSALRETPVEVSSSLPSEAVCVAILPVILDTPMNRIWMPKSDMSNWTPLEEIVELVWRWCNKIDRPANGSLLQVITKDFKTQVNCVHGLLSDEVSL</sequence>
<dbReference type="PANTHER" id="PTHR15104">
    <property type="entry name" value="DIHYDROPTERIDINE REDUCTASE"/>
    <property type="match status" value="1"/>
</dbReference>
<dbReference type="GO" id="GO:0004155">
    <property type="term" value="F:6,7-dihydropteridine reductase activity"/>
    <property type="evidence" value="ECO:0007669"/>
    <property type="project" value="TreeGrafter"/>
</dbReference>
<proteinExistence type="inferred from homology"/>
<evidence type="ECO:0000256" key="4">
    <source>
        <dbReference type="ARBA" id="ARBA00023002"/>
    </source>
</evidence>
<comment type="caution">
    <text evidence="5">The sequence shown here is derived from an EMBL/GenBank/DDBJ whole genome shotgun (WGS) entry which is preliminary data.</text>
</comment>
<gene>
    <name evidence="5" type="ORF">ILUMI_18788</name>
</gene>
<dbReference type="InterPro" id="IPR036291">
    <property type="entry name" value="NAD(P)-bd_dom_sf"/>
</dbReference>
<protein>
    <recommendedName>
        <fullName evidence="7">Dihydropteridine reductase</fullName>
    </recommendedName>
</protein>
<reference evidence="5" key="1">
    <citation type="submission" date="2019-08" db="EMBL/GenBank/DDBJ databases">
        <title>The genome of the North American firefly Photinus pyralis.</title>
        <authorList>
            <consortium name="Photinus pyralis genome working group"/>
            <person name="Fallon T.R."/>
            <person name="Sander Lower S.E."/>
            <person name="Weng J.-K."/>
        </authorList>
    </citation>
    <scope>NUCLEOTIDE SEQUENCE</scope>
    <source>
        <strain evidence="5">TRF0915ILg1</strain>
        <tissue evidence="5">Whole body</tissue>
    </source>
</reference>
<dbReference type="Proteomes" id="UP000801492">
    <property type="component" value="Unassembled WGS sequence"/>
</dbReference>
<keyword evidence="6" id="KW-1185">Reference proteome</keyword>